<dbReference type="EMBL" id="CAJNOT010002157">
    <property type="protein sequence ID" value="CAF1289573.1"/>
    <property type="molecule type" value="Genomic_DNA"/>
</dbReference>
<dbReference type="EMBL" id="CAJNOL010000995">
    <property type="protein sequence ID" value="CAF1260003.1"/>
    <property type="molecule type" value="Genomic_DNA"/>
</dbReference>
<evidence type="ECO:0000313" key="3">
    <source>
        <dbReference type="EMBL" id="CAF1260003.1"/>
    </source>
</evidence>
<dbReference type="AlphaFoldDB" id="A0A814LDB1"/>
<dbReference type="EMBL" id="CAJNOH010000514">
    <property type="protein sequence ID" value="CAF1063611.1"/>
    <property type="molecule type" value="Genomic_DNA"/>
</dbReference>
<name>A0A814LDB1_9BILA</name>
<gene>
    <name evidence="5" type="ORF">JBS370_LOCUS24048</name>
    <name evidence="3" type="ORF">JXQ802_LOCUS27426</name>
    <name evidence="2" type="ORF">PYM288_LOCUS17783</name>
    <name evidence="4" type="ORF">ZHD862_LOCUS27373</name>
</gene>
<evidence type="ECO:0000313" key="4">
    <source>
        <dbReference type="EMBL" id="CAF1289573.1"/>
    </source>
</evidence>
<evidence type="ECO:0000256" key="1">
    <source>
        <dbReference type="SAM" id="MobiDB-lite"/>
    </source>
</evidence>
<dbReference type="Proteomes" id="UP000663864">
    <property type="component" value="Unassembled WGS sequence"/>
</dbReference>
<dbReference type="Proteomes" id="UP000663854">
    <property type="component" value="Unassembled WGS sequence"/>
</dbReference>
<evidence type="ECO:0000313" key="5">
    <source>
        <dbReference type="EMBL" id="CAF3960262.1"/>
    </source>
</evidence>
<protein>
    <submittedName>
        <fullName evidence="2">Uncharacterized protein</fullName>
    </submittedName>
</protein>
<organism evidence="2 6">
    <name type="scientific">Rotaria sordida</name>
    <dbReference type="NCBI Taxonomy" id="392033"/>
    <lineage>
        <taxon>Eukaryota</taxon>
        <taxon>Metazoa</taxon>
        <taxon>Spiralia</taxon>
        <taxon>Gnathifera</taxon>
        <taxon>Rotifera</taxon>
        <taxon>Eurotatoria</taxon>
        <taxon>Bdelloidea</taxon>
        <taxon>Philodinida</taxon>
        <taxon>Philodinidae</taxon>
        <taxon>Rotaria</taxon>
    </lineage>
</organism>
<comment type="caution">
    <text evidence="2">The sequence shown here is derived from an EMBL/GenBank/DDBJ whole genome shotgun (WGS) entry which is preliminary data.</text>
</comment>
<evidence type="ECO:0000313" key="7">
    <source>
        <dbReference type="Proteomes" id="UP000663870"/>
    </source>
</evidence>
<dbReference type="Proteomes" id="UP000663870">
    <property type="component" value="Unassembled WGS sequence"/>
</dbReference>
<dbReference type="Proteomes" id="UP000663836">
    <property type="component" value="Unassembled WGS sequence"/>
</dbReference>
<keyword evidence="7" id="KW-1185">Reference proteome</keyword>
<feature type="region of interest" description="Disordered" evidence="1">
    <location>
        <begin position="56"/>
        <end position="77"/>
    </location>
</feature>
<evidence type="ECO:0000313" key="6">
    <source>
        <dbReference type="Proteomes" id="UP000663854"/>
    </source>
</evidence>
<dbReference type="EMBL" id="CAJOBD010003659">
    <property type="protein sequence ID" value="CAF3960262.1"/>
    <property type="molecule type" value="Genomic_DNA"/>
</dbReference>
<sequence>MNYCDNKDVNSSKDIKKYVNSPQIINKQEHNQMKKINNLNEKSIPIKQTSIHRSCLKHRSNQQSNISSDNNETHRLSSGRVSFAQTPLNDGKILINDFVEKKHQSAIFAKKAKEFQLAELNYFKDHARDKEPIDE</sequence>
<reference evidence="2" key="1">
    <citation type="submission" date="2021-02" db="EMBL/GenBank/DDBJ databases">
        <authorList>
            <person name="Nowell W R."/>
        </authorList>
    </citation>
    <scope>NUCLEOTIDE SEQUENCE</scope>
</reference>
<feature type="compositionally biased region" description="Low complexity" evidence="1">
    <location>
        <begin position="61"/>
        <end position="70"/>
    </location>
</feature>
<proteinExistence type="predicted"/>
<accession>A0A814LDB1</accession>
<evidence type="ECO:0000313" key="2">
    <source>
        <dbReference type="EMBL" id="CAF1063611.1"/>
    </source>
</evidence>